<dbReference type="GO" id="GO:0006353">
    <property type="term" value="P:DNA-templated transcription termination"/>
    <property type="evidence" value="ECO:0007669"/>
    <property type="project" value="InterPro"/>
</dbReference>
<dbReference type="GO" id="GO:0003700">
    <property type="term" value="F:DNA-binding transcription factor activity"/>
    <property type="evidence" value="ECO:0007669"/>
    <property type="project" value="InterPro"/>
</dbReference>
<comment type="caution">
    <text evidence="3">The sequence shown here is derived from an EMBL/GenBank/DDBJ whole genome shotgun (WGS) entry which is preliminary data.</text>
</comment>
<dbReference type="InterPro" id="IPR030842">
    <property type="entry name" value="TF_NusA_bacterial"/>
</dbReference>
<evidence type="ECO:0000259" key="2">
    <source>
        <dbReference type="Pfam" id="PF08529"/>
    </source>
</evidence>
<dbReference type="Pfam" id="PF08529">
    <property type="entry name" value="NusA_N"/>
    <property type="match status" value="1"/>
</dbReference>
<reference evidence="3" key="1">
    <citation type="journal article" date="2014" name="Front. Microbiol.">
        <title>High frequency of phylogenetically diverse reductive dehalogenase-homologous genes in deep subseafloor sedimentary metagenomes.</title>
        <authorList>
            <person name="Kawai M."/>
            <person name="Futagami T."/>
            <person name="Toyoda A."/>
            <person name="Takaki Y."/>
            <person name="Nishi S."/>
            <person name="Hori S."/>
            <person name="Arai W."/>
            <person name="Tsubouchi T."/>
            <person name="Morono Y."/>
            <person name="Uchiyama I."/>
            <person name="Ito T."/>
            <person name="Fujiyama A."/>
            <person name="Inagaki F."/>
            <person name="Takami H."/>
        </authorList>
    </citation>
    <scope>NUCLEOTIDE SEQUENCE</scope>
    <source>
        <strain evidence="3">Expedition CK06-06</strain>
    </source>
</reference>
<dbReference type="InterPro" id="IPR036555">
    <property type="entry name" value="NusA_N_sf"/>
</dbReference>
<dbReference type="GO" id="GO:0003723">
    <property type="term" value="F:RNA binding"/>
    <property type="evidence" value="ECO:0007669"/>
    <property type="project" value="UniProtKB-KW"/>
</dbReference>
<feature type="non-terminal residue" evidence="3">
    <location>
        <position position="113"/>
    </location>
</feature>
<dbReference type="AlphaFoldDB" id="X0UTV8"/>
<protein>
    <recommendedName>
        <fullName evidence="2">Transcription factor NusA N-terminal domain-containing protein</fullName>
    </recommendedName>
</protein>
<name>X0UTV8_9ZZZZ</name>
<dbReference type="EMBL" id="BARS01028507">
    <property type="protein sequence ID" value="GAG09289.1"/>
    <property type="molecule type" value="Genomic_DNA"/>
</dbReference>
<keyword evidence="1" id="KW-0694">RNA-binding</keyword>
<dbReference type="PANTHER" id="PTHR22648">
    <property type="entry name" value="TRANSCRIPTION TERMINATION FACTOR NUSA"/>
    <property type="match status" value="1"/>
</dbReference>
<accession>X0UTV8</accession>
<sequence length="113" mass="12537">MKVKVWNTIVQLSKERGIATHVIVDAIKESLKVASTKYFSHDEEIFVTFLPEKGELRVYIVKTITKKPENLASEISLEDAKDIDPKAKVGGTVEVDLPSETLGRISAQVAKQV</sequence>
<dbReference type="InterPro" id="IPR013735">
    <property type="entry name" value="TF_NusA_N"/>
</dbReference>
<evidence type="ECO:0000256" key="1">
    <source>
        <dbReference type="ARBA" id="ARBA00022884"/>
    </source>
</evidence>
<dbReference type="GO" id="GO:0031564">
    <property type="term" value="P:transcription antitermination"/>
    <property type="evidence" value="ECO:0007669"/>
    <property type="project" value="InterPro"/>
</dbReference>
<dbReference type="Gene3D" id="3.30.1480.10">
    <property type="entry name" value="NusA, N-terminal domain"/>
    <property type="match status" value="1"/>
</dbReference>
<gene>
    <name evidence="3" type="ORF">S01H1_44674</name>
</gene>
<dbReference type="GO" id="GO:0005829">
    <property type="term" value="C:cytosol"/>
    <property type="evidence" value="ECO:0007669"/>
    <property type="project" value="TreeGrafter"/>
</dbReference>
<proteinExistence type="predicted"/>
<dbReference type="PANTHER" id="PTHR22648:SF0">
    <property type="entry name" value="TRANSCRIPTION TERMINATION_ANTITERMINATION PROTEIN NUSA"/>
    <property type="match status" value="1"/>
</dbReference>
<feature type="domain" description="Transcription factor NusA N-terminal" evidence="2">
    <location>
        <begin position="8"/>
        <end position="113"/>
    </location>
</feature>
<dbReference type="SUPFAM" id="SSF69705">
    <property type="entry name" value="Transcription factor NusA, N-terminal domain"/>
    <property type="match status" value="1"/>
</dbReference>
<evidence type="ECO:0000313" key="3">
    <source>
        <dbReference type="EMBL" id="GAG09289.1"/>
    </source>
</evidence>
<organism evidence="3">
    <name type="scientific">marine sediment metagenome</name>
    <dbReference type="NCBI Taxonomy" id="412755"/>
    <lineage>
        <taxon>unclassified sequences</taxon>
        <taxon>metagenomes</taxon>
        <taxon>ecological metagenomes</taxon>
    </lineage>
</organism>